<name>A0A6J7DK30_9ZZZZ</name>
<dbReference type="CDD" id="cd09854">
    <property type="entry name" value="PIN_VapC-like"/>
    <property type="match status" value="1"/>
</dbReference>
<evidence type="ECO:0000259" key="1">
    <source>
        <dbReference type="Pfam" id="PF13470"/>
    </source>
</evidence>
<dbReference type="InterPro" id="IPR002716">
    <property type="entry name" value="PIN_dom"/>
</dbReference>
<dbReference type="Pfam" id="PF13470">
    <property type="entry name" value="PIN_3"/>
    <property type="match status" value="1"/>
</dbReference>
<dbReference type="EMBL" id="CAFBLM010000032">
    <property type="protein sequence ID" value="CAB4871332.1"/>
    <property type="molecule type" value="Genomic_DNA"/>
</dbReference>
<reference evidence="2" key="1">
    <citation type="submission" date="2020-05" db="EMBL/GenBank/DDBJ databases">
        <authorList>
            <person name="Chiriac C."/>
            <person name="Salcher M."/>
            <person name="Ghai R."/>
            <person name="Kavagutti S V."/>
        </authorList>
    </citation>
    <scope>NUCLEOTIDE SEQUENCE</scope>
</reference>
<dbReference type="InterPro" id="IPR029060">
    <property type="entry name" value="PIN-like_dom_sf"/>
</dbReference>
<protein>
    <submittedName>
        <fullName evidence="2">Unannotated protein</fullName>
    </submittedName>
</protein>
<proteinExistence type="predicted"/>
<dbReference type="SUPFAM" id="SSF88723">
    <property type="entry name" value="PIN domain-like"/>
    <property type="match status" value="1"/>
</dbReference>
<sequence length="211" mass="23968">MNSRLRVYPDTNVCIPYYQSDLLFYLATEGFFHVLWTDYLRNEVIRVVARRAQKVGYDRSVQAARSQWAAIAQYFAQYRIDPLDYAPWLEDLTGPDPDDYPHAAAAICGHADALLTQDIRGFPVGDLAPHGIQVQSLDAFLVAMSAGLRGEVRQVMRQRAAQFQRPEMSYQRYVQVLSQTLPSFVDQITRAGQDEGREIGRIFASGYCEHA</sequence>
<gene>
    <name evidence="2" type="ORF">UFOPK3401_00826</name>
</gene>
<feature type="domain" description="PIN" evidence="1">
    <location>
        <begin position="10"/>
        <end position="120"/>
    </location>
</feature>
<dbReference type="AlphaFoldDB" id="A0A6J7DK30"/>
<accession>A0A6J7DK30</accession>
<evidence type="ECO:0000313" key="2">
    <source>
        <dbReference type="EMBL" id="CAB4871332.1"/>
    </source>
</evidence>
<organism evidence="2">
    <name type="scientific">freshwater metagenome</name>
    <dbReference type="NCBI Taxonomy" id="449393"/>
    <lineage>
        <taxon>unclassified sequences</taxon>
        <taxon>metagenomes</taxon>
        <taxon>ecological metagenomes</taxon>
    </lineage>
</organism>